<dbReference type="Gene3D" id="3.30.2410.10">
    <property type="entry name" value="Hect, E3 ligase catalytic domain"/>
    <property type="match status" value="1"/>
</dbReference>
<feature type="compositionally biased region" description="Low complexity" evidence="4">
    <location>
        <begin position="513"/>
        <end position="528"/>
    </location>
</feature>
<feature type="compositionally biased region" description="Polar residues" evidence="4">
    <location>
        <begin position="169"/>
        <end position="188"/>
    </location>
</feature>
<feature type="compositionally biased region" description="Polar residues" evidence="4">
    <location>
        <begin position="280"/>
        <end position="289"/>
    </location>
</feature>
<dbReference type="GO" id="GO:0061630">
    <property type="term" value="F:ubiquitin protein ligase activity"/>
    <property type="evidence" value="ECO:0007669"/>
    <property type="project" value="InterPro"/>
</dbReference>
<feature type="region of interest" description="Disordered" evidence="4">
    <location>
        <begin position="96"/>
        <end position="252"/>
    </location>
</feature>
<evidence type="ECO:0000313" key="6">
    <source>
        <dbReference type="EMBL" id="CAG8512261.1"/>
    </source>
</evidence>
<dbReference type="SMART" id="SM00384">
    <property type="entry name" value="AT_hook"/>
    <property type="match status" value="4"/>
</dbReference>
<feature type="compositionally biased region" description="Polar residues" evidence="4">
    <location>
        <begin position="142"/>
        <end position="152"/>
    </location>
</feature>
<keyword evidence="7" id="KW-1185">Reference proteome</keyword>
<protein>
    <submittedName>
        <fullName evidence="6">117_t:CDS:1</fullName>
    </submittedName>
</protein>
<dbReference type="Pfam" id="PF00632">
    <property type="entry name" value="HECT"/>
    <property type="match status" value="1"/>
</dbReference>
<dbReference type="AlphaFoldDB" id="A0A9N8ZZX8"/>
<dbReference type="Gene3D" id="3.90.1750.10">
    <property type="entry name" value="Hect, E3 ligase catalytic domains"/>
    <property type="match status" value="1"/>
</dbReference>
<dbReference type="GO" id="GO:0043161">
    <property type="term" value="P:proteasome-mediated ubiquitin-dependent protein catabolic process"/>
    <property type="evidence" value="ECO:0007669"/>
    <property type="project" value="TreeGrafter"/>
</dbReference>
<feature type="compositionally biased region" description="Basic residues" evidence="4">
    <location>
        <begin position="28"/>
        <end position="45"/>
    </location>
</feature>
<feature type="region of interest" description="Disordered" evidence="4">
    <location>
        <begin position="280"/>
        <end position="300"/>
    </location>
</feature>
<comment type="caution">
    <text evidence="6">The sequence shown here is derived from an EMBL/GenBank/DDBJ whole genome shotgun (WGS) entry which is preliminary data.</text>
</comment>
<dbReference type="InterPro" id="IPR045322">
    <property type="entry name" value="HECTD1/TRIP12-like"/>
</dbReference>
<dbReference type="PANTHER" id="PTHR45670">
    <property type="entry name" value="E3 UBIQUITIN-PROTEIN LIGASE TRIP12"/>
    <property type="match status" value="1"/>
</dbReference>
<feature type="compositionally biased region" description="Basic and acidic residues" evidence="4">
    <location>
        <begin position="227"/>
        <end position="240"/>
    </location>
</feature>
<evidence type="ECO:0000313" key="7">
    <source>
        <dbReference type="Proteomes" id="UP000789375"/>
    </source>
</evidence>
<keyword evidence="1" id="KW-0808">Transferase</keyword>
<name>A0A9N8ZZX8_FUNMO</name>
<sequence>MPPRRGRQPTQISAQNNDQRANDNRPIGRPRGRLRGRPPRPRGRPRGSSQSQLHSILASQGESFNQTDTNLEASDPDVNSLRDEISLNELVNLQQQIQFQSDRRSRGRPRGSRTNHPIRNSTSQTTVPQEVSQSDVRDEISSNDNITISQEVPHQSSHRPRSRPRGNWANYSTNRLNTHQDTTRSQADQVILNDDVLSQGLDPQNQRSRGRSRGTRASRRTISQVHANREANDNLSRDAEVSGSESRGDVSGNLREEIINVSNPLDNSTEVVATTIADNSHGQTSSVPSLGNEEDEVDDGGDPEAHIMEENEQDRWKKFEVGAKSNKNLCIIPDGAVNLTRQQRITAFLKVAPEIKPSRKYEELDSSLKTVVEFLDNNEIIKAFCCLQQISRSHTYITFQRLDKYKIFNKLNEKYDKNQDIIDEFLIEDGKPSPLFSLLINGLRTKLDDILTTPHLVDSNCAKIRLRDVLNKKIKLKFVGKTETYLKKAWPYRRFKNISEGLTRRTMTNNEIGSFDSTHFDSSSTESHTSGDDHDDFSEGEVANNNDADALVQDNLHNEDPLGSINQEVINNDENPLGARRRDIVPYDWEEESNNDESGMEPHIASDDDFSDSSVSDHYTFWFMKDGVKKKIALDSTVYTVIHSYLTKKEIHTLKVDEIFEKEYIIHFEKVEEQTYENDNDLLDELEFHDQMLLILNLMRNLYNTYNRSVFDYYDPDIFRSSQIIQKLRPFEKKLISRITGYYPKVIVTLLSHYGFLFDGFCRHKYFIRNLFGLRKVPRGLSLSLIDLIRSKKLLPKTKKKENVQKEGLTNWTREKFHKYSDAKTTFGITFAGEMGIGAGVTRDFFTQMSHYFQTVGSNMWIDLETSPNLDDYVSNEYNLYPTLFDEAYAASDEGIRVLKDFYILGMLTAKSLADKQIMEIPLNKLFLKKLIFGEFPTPELFNYDFTKTEIQSRKKEMKVKKLLGLIDQINPSITKMINHFHSVQNNLEFSDCYYIPAGRSWHKNNLVSIDLPELESQNSFYVFLNKIKEVIFETGIREQISKFREGFNHVFPLDHLKNFYTVEEIHKVVFHNKKEDWSADVIRRAFFVNNESFKNEVDKISQILSKFNIDEQRKMLRFFTGSTRLPIGGWTKLKPELAVIEDTGAYPIGRTCFNKLSVPRNNSLQGLEDKLKLVINNSEIAERIDRE</sequence>
<dbReference type="SUPFAM" id="SSF56204">
    <property type="entry name" value="Hect, E3 ligase catalytic domain"/>
    <property type="match status" value="1"/>
</dbReference>
<feature type="region of interest" description="Disordered" evidence="4">
    <location>
        <begin position="557"/>
        <end position="612"/>
    </location>
</feature>
<evidence type="ECO:0000256" key="1">
    <source>
        <dbReference type="ARBA" id="ARBA00022679"/>
    </source>
</evidence>
<feature type="active site" description="Glycyl thioester intermediate" evidence="3">
    <location>
        <position position="1153"/>
    </location>
</feature>
<feature type="region of interest" description="Disordered" evidence="4">
    <location>
        <begin position="513"/>
        <end position="542"/>
    </location>
</feature>
<keyword evidence="2 3" id="KW-0833">Ubl conjugation pathway</keyword>
<feature type="compositionally biased region" description="Polar residues" evidence="4">
    <location>
        <begin position="8"/>
        <end position="19"/>
    </location>
</feature>
<dbReference type="InterPro" id="IPR017956">
    <property type="entry name" value="AT_hook_DNA-bd_motif"/>
</dbReference>
<feature type="domain" description="HECT" evidence="5">
    <location>
        <begin position="819"/>
        <end position="1180"/>
    </location>
</feature>
<feature type="region of interest" description="Disordered" evidence="4">
    <location>
        <begin position="1"/>
        <end position="53"/>
    </location>
</feature>
<dbReference type="PROSITE" id="PS50237">
    <property type="entry name" value="HECT"/>
    <property type="match status" value="1"/>
</dbReference>
<dbReference type="Proteomes" id="UP000789375">
    <property type="component" value="Unassembled WGS sequence"/>
</dbReference>
<evidence type="ECO:0000259" key="5">
    <source>
        <dbReference type="PROSITE" id="PS50237"/>
    </source>
</evidence>
<gene>
    <name evidence="6" type="ORF">FMOSSE_LOCUS4598</name>
</gene>
<feature type="compositionally biased region" description="Acidic residues" evidence="4">
    <location>
        <begin position="588"/>
        <end position="599"/>
    </location>
</feature>
<organism evidence="6 7">
    <name type="scientific">Funneliformis mosseae</name>
    <name type="common">Endomycorrhizal fungus</name>
    <name type="synonym">Glomus mosseae</name>
    <dbReference type="NCBI Taxonomy" id="27381"/>
    <lineage>
        <taxon>Eukaryota</taxon>
        <taxon>Fungi</taxon>
        <taxon>Fungi incertae sedis</taxon>
        <taxon>Mucoromycota</taxon>
        <taxon>Glomeromycotina</taxon>
        <taxon>Glomeromycetes</taxon>
        <taxon>Glomerales</taxon>
        <taxon>Glomeraceae</taxon>
        <taxon>Funneliformis</taxon>
    </lineage>
</organism>
<proteinExistence type="predicted"/>
<accession>A0A9N8ZZX8</accession>
<dbReference type="GO" id="GO:0003677">
    <property type="term" value="F:DNA binding"/>
    <property type="evidence" value="ECO:0007669"/>
    <property type="project" value="InterPro"/>
</dbReference>
<feature type="compositionally biased region" description="Basic residues" evidence="4">
    <location>
        <begin position="208"/>
        <end position="219"/>
    </location>
</feature>
<reference evidence="6" key="1">
    <citation type="submission" date="2021-06" db="EMBL/GenBank/DDBJ databases">
        <authorList>
            <person name="Kallberg Y."/>
            <person name="Tangrot J."/>
            <person name="Rosling A."/>
        </authorList>
    </citation>
    <scope>NUCLEOTIDE SEQUENCE</scope>
    <source>
        <strain evidence="6">87-6 pot B 2015</strain>
    </source>
</reference>
<dbReference type="PANTHER" id="PTHR45670:SF1">
    <property type="entry name" value="E3 UBIQUITIN-PROTEIN LIGASE HECTD1"/>
    <property type="match status" value="1"/>
</dbReference>
<feature type="compositionally biased region" description="Polar residues" evidence="4">
    <location>
        <begin position="114"/>
        <end position="134"/>
    </location>
</feature>
<evidence type="ECO:0000256" key="3">
    <source>
        <dbReference type="PROSITE-ProRule" id="PRU00104"/>
    </source>
</evidence>
<feature type="compositionally biased region" description="Polar residues" evidence="4">
    <location>
        <begin position="564"/>
        <end position="574"/>
    </location>
</feature>
<dbReference type="SMART" id="SM00119">
    <property type="entry name" value="HECTc"/>
    <property type="match status" value="1"/>
</dbReference>
<dbReference type="GO" id="GO:0000209">
    <property type="term" value="P:protein polyubiquitination"/>
    <property type="evidence" value="ECO:0007669"/>
    <property type="project" value="TreeGrafter"/>
</dbReference>
<evidence type="ECO:0000256" key="4">
    <source>
        <dbReference type="SAM" id="MobiDB-lite"/>
    </source>
</evidence>
<dbReference type="InterPro" id="IPR000569">
    <property type="entry name" value="HECT_dom"/>
</dbReference>
<evidence type="ECO:0000256" key="2">
    <source>
        <dbReference type="ARBA" id="ARBA00022786"/>
    </source>
</evidence>
<dbReference type="InterPro" id="IPR035983">
    <property type="entry name" value="Hect_E3_ubiquitin_ligase"/>
</dbReference>
<dbReference type="EMBL" id="CAJVPP010000791">
    <property type="protein sequence ID" value="CAG8512261.1"/>
    <property type="molecule type" value="Genomic_DNA"/>
</dbReference>